<dbReference type="GO" id="GO:0003700">
    <property type="term" value="F:DNA-binding transcription factor activity"/>
    <property type="evidence" value="ECO:0007669"/>
    <property type="project" value="TreeGrafter"/>
</dbReference>
<dbReference type="InterPro" id="IPR036271">
    <property type="entry name" value="Tet_transcr_reg_TetR-rel_C_sf"/>
</dbReference>
<dbReference type="PROSITE" id="PS50977">
    <property type="entry name" value="HTH_TETR_2"/>
    <property type="match status" value="1"/>
</dbReference>
<protein>
    <submittedName>
        <fullName evidence="7">Regulatory protein</fullName>
    </submittedName>
</protein>
<sequence>MGPLRGEGLSRQRILDAAIELAEAEGLAGLSMRRLAARLGVEAMSLYNHVANKGDILDGLASRVFESIALPDPGLPWDERIRLLTAAAYEAFGAHPVVVRALASEQANPRSLGSLRVIDAMLGALLDAGLTEQEAVRRYRGLLGLVFGSVLVDSTDPGASSERSEPITDWFTRHVTADALPNLHRTLPALINIGCRVEFAHELDLLIEGLRAAATSAARGRASGPLQIG</sequence>
<keyword evidence="8" id="KW-1185">Reference proteome</keyword>
<feature type="domain" description="HTH tetR-type" evidence="6">
    <location>
        <begin position="8"/>
        <end position="68"/>
    </location>
</feature>
<organism evidence="7 8">
    <name type="scientific">Frankia canadensis</name>
    <dbReference type="NCBI Taxonomy" id="1836972"/>
    <lineage>
        <taxon>Bacteria</taxon>
        <taxon>Bacillati</taxon>
        <taxon>Actinomycetota</taxon>
        <taxon>Actinomycetes</taxon>
        <taxon>Frankiales</taxon>
        <taxon>Frankiaceae</taxon>
        <taxon>Frankia</taxon>
    </lineage>
</organism>
<dbReference type="PRINTS" id="PR00400">
    <property type="entry name" value="TETREPRESSOR"/>
</dbReference>
<feature type="DNA-binding region" description="H-T-H motif" evidence="5">
    <location>
        <begin position="31"/>
        <end position="50"/>
    </location>
</feature>
<dbReference type="Pfam" id="PF00440">
    <property type="entry name" value="TetR_N"/>
    <property type="match status" value="1"/>
</dbReference>
<reference evidence="7 8" key="1">
    <citation type="submission" date="2017-06" db="EMBL/GenBank/DDBJ databases">
        <authorList>
            <person name="Kim H.J."/>
            <person name="Triplett B.A."/>
        </authorList>
    </citation>
    <scope>NUCLEOTIDE SEQUENCE [LARGE SCALE GENOMIC DNA]</scope>
    <source>
        <strain evidence="7">FRACA_ARgP5</strain>
    </source>
</reference>
<name>A0A2I2KKF5_9ACTN</name>
<evidence type="ECO:0000256" key="5">
    <source>
        <dbReference type="PROSITE-ProRule" id="PRU00335"/>
    </source>
</evidence>
<dbReference type="PRINTS" id="PR00455">
    <property type="entry name" value="HTHTETR"/>
</dbReference>
<dbReference type="Proteomes" id="UP000234331">
    <property type="component" value="Unassembled WGS sequence"/>
</dbReference>
<dbReference type="Gene3D" id="1.10.357.10">
    <property type="entry name" value="Tetracycline Repressor, domain 2"/>
    <property type="match status" value="1"/>
</dbReference>
<dbReference type="PANTHER" id="PTHR30055">
    <property type="entry name" value="HTH-TYPE TRANSCRIPTIONAL REGULATOR RUTR"/>
    <property type="match status" value="1"/>
</dbReference>
<dbReference type="InterPro" id="IPR009057">
    <property type="entry name" value="Homeodomain-like_sf"/>
</dbReference>
<evidence type="ECO:0000256" key="2">
    <source>
        <dbReference type="ARBA" id="ARBA00023015"/>
    </source>
</evidence>
<keyword evidence="4" id="KW-0804">Transcription</keyword>
<dbReference type="SUPFAM" id="SSF46689">
    <property type="entry name" value="Homeodomain-like"/>
    <property type="match status" value="1"/>
</dbReference>
<gene>
    <name evidence="7" type="ORF">FRACA_1290001</name>
</gene>
<keyword evidence="2" id="KW-0805">Transcription regulation</keyword>
<dbReference type="GO" id="GO:0046677">
    <property type="term" value="P:response to antibiotic"/>
    <property type="evidence" value="ECO:0007669"/>
    <property type="project" value="InterPro"/>
</dbReference>
<dbReference type="RefSeq" id="WP_101830235.1">
    <property type="nucleotide sequence ID" value="NZ_FZMO01000034.1"/>
</dbReference>
<evidence type="ECO:0000256" key="3">
    <source>
        <dbReference type="ARBA" id="ARBA00023125"/>
    </source>
</evidence>
<proteinExistence type="predicted"/>
<dbReference type="GO" id="GO:0045892">
    <property type="term" value="P:negative regulation of DNA-templated transcription"/>
    <property type="evidence" value="ECO:0007669"/>
    <property type="project" value="InterPro"/>
</dbReference>
<evidence type="ECO:0000313" key="8">
    <source>
        <dbReference type="Proteomes" id="UP000234331"/>
    </source>
</evidence>
<keyword evidence="1" id="KW-0678">Repressor</keyword>
<dbReference type="GO" id="GO:0000976">
    <property type="term" value="F:transcription cis-regulatory region binding"/>
    <property type="evidence" value="ECO:0007669"/>
    <property type="project" value="TreeGrafter"/>
</dbReference>
<evidence type="ECO:0000256" key="4">
    <source>
        <dbReference type="ARBA" id="ARBA00023163"/>
    </source>
</evidence>
<dbReference type="EMBL" id="FZMO01000034">
    <property type="protein sequence ID" value="SNQ46148.1"/>
    <property type="molecule type" value="Genomic_DNA"/>
</dbReference>
<dbReference type="AlphaFoldDB" id="A0A2I2KKF5"/>
<keyword evidence="3 5" id="KW-0238">DNA-binding</keyword>
<evidence type="ECO:0000259" key="6">
    <source>
        <dbReference type="PROSITE" id="PS50977"/>
    </source>
</evidence>
<dbReference type="InterPro" id="IPR001647">
    <property type="entry name" value="HTH_TetR"/>
</dbReference>
<dbReference type="InterPro" id="IPR004111">
    <property type="entry name" value="Repressor_TetR_C"/>
</dbReference>
<evidence type="ECO:0000313" key="7">
    <source>
        <dbReference type="EMBL" id="SNQ46148.1"/>
    </source>
</evidence>
<dbReference type="PANTHER" id="PTHR30055:SF151">
    <property type="entry name" value="TRANSCRIPTIONAL REGULATORY PROTEIN"/>
    <property type="match status" value="1"/>
</dbReference>
<dbReference type="InterPro" id="IPR050109">
    <property type="entry name" value="HTH-type_TetR-like_transc_reg"/>
</dbReference>
<accession>A0A2I2KKF5</accession>
<dbReference type="InterPro" id="IPR003012">
    <property type="entry name" value="Tet_transcr_reg_TetR"/>
</dbReference>
<dbReference type="SUPFAM" id="SSF48498">
    <property type="entry name" value="Tetracyclin repressor-like, C-terminal domain"/>
    <property type="match status" value="1"/>
</dbReference>
<evidence type="ECO:0000256" key="1">
    <source>
        <dbReference type="ARBA" id="ARBA00022491"/>
    </source>
</evidence>
<dbReference type="OrthoDB" id="329481at2"/>
<dbReference type="Pfam" id="PF02909">
    <property type="entry name" value="TetR_C_1"/>
    <property type="match status" value="1"/>
</dbReference>